<feature type="compositionally biased region" description="Polar residues" evidence="7">
    <location>
        <begin position="718"/>
        <end position="738"/>
    </location>
</feature>
<dbReference type="SUPFAM" id="SSF51735">
    <property type="entry name" value="NAD(P)-binding Rossmann-fold domains"/>
    <property type="match status" value="1"/>
</dbReference>
<evidence type="ECO:0000313" key="10">
    <source>
        <dbReference type="EMBL" id="GAQ41509.1"/>
    </source>
</evidence>
<evidence type="ECO:0000256" key="3">
    <source>
        <dbReference type="ARBA" id="ARBA00023002"/>
    </source>
</evidence>
<evidence type="ECO:0000256" key="2">
    <source>
        <dbReference type="ARBA" id="ARBA00022857"/>
    </source>
</evidence>
<dbReference type="PRINTS" id="PR00081">
    <property type="entry name" value="GDHRDH"/>
</dbReference>
<dbReference type="SMART" id="SM00906">
    <property type="entry name" value="Fungal_trans"/>
    <property type="match status" value="1"/>
</dbReference>
<dbReference type="VEuPathDB" id="FungiDB:ATCC64974_104800"/>
<sequence>MSRSLEGKFAIVTGGSRGIGEAIAHNLASKGCSLLLNYTSDSSRARTESLCSTLSTTHNITCIPVQADLSDPTPAISTIISAAKTHFTSPTTGTLTIDILINNAGVSKDRFLNDPSSGPIDPAYFNWHYTINVLAPLLLTQACAEYLPRKPAHSGRIINISSISSSLGFTGQSVYGGTKAALEAMTRTWARELADVATVNAVNPGPVVGDMYFATGEEFWKQMQGFQDNAPLSKLQDGEEGLSEEQERLIREKMGGRRPAFTREIAGVVGMLFYYLVVVGFGIFGQLAEAKARVQELESFIAGRPLPGAVSPIIQLQDQLRFASPCPPMSLFAAPSHPQDSSDFDIAMEIFKQHLEISWPGTTNSPQRNSFHATVYRQTGAVLDLHGFLARVTESYKAQYASISPAISTPQWPSYALIQKCLDYYAAKSLYSMFPVVNVPASQAVLDALVSGRTDPPPTTAEKAHLFAFAAFITKQHQHQPQFAGTDPEAYVQAVLTLVPKLMLELASVWKLETFVILALHIAPAGYPQQAQLLLSTAIRILYQLGGHRITPPPEYQPQASSTTTNNTKSHSHLRAIFWLCYGMDKEMCIRSCSPPLIHDIDVDLDFPQTYIGSTTHSPPPPRQSPSSSLAASSTSSSLAASSTSSYNSTEIPLLYPTDIRLAIFKSHIYNRLYSSHAQSLPEARRLAHIRQLDQDLSELYAEFPLGHTPTPAHTPRSETSTPNNRDPTIPYSSSNEEGSNHKLVNIRPINIHLEYHYCIRKLHEASITTSLSVVSAPLPSSLELYYQASRSTLLYYLNSGKGGLVDRFSIWCDGRIHAQFILSAILTVFWCLIENPDPRNASFTRDLRMLEDMRGLFACEVFDLEGEGRFFPPAYIVDGFLSWLVSLVRVAGEREGVRRGRAS</sequence>
<keyword evidence="8" id="KW-0472">Membrane</keyword>
<dbReference type="GO" id="GO:0044550">
    <property type="term" value="P:secondary metabolite biosynthetic process"/>
    <property type="evidence" value="ECO:0007669"/>
    <property type="project" value="UniProtKB-ARBA"/>
</dbReference>
<evidence type="ECO:0000256" key="6">
    <source>
        <dbReference type="ARBA" id="ARBA00023242"/>
    </source>
</evidence>
<feature type="domain" description="Xylanolytic transcriptional activator regulatory" evidence="9">
    <location>
        <begin position="531"/>
        <end position="614"/>
    </location>
</feature>
<feature type="compositionally biased region" description="Low complexity" evidence="7">
    <location>
        <begin position="625"/>
        <end position="634"/>
    </location>
</feature>
<dbReference type="VEuPathDB" id="FungiDB:M747DRAFT_361845"/>
<protein>
    <submittedName>
        <fullName evidence="10">3-oxoacyl-(Acyl-carrier-protein) reductase</fullName>
    </submittedName>
</protein>
<dbReference type="GO" id="GO:0048038">
    <property type="term" value="F:quinone binding"/>
    <property type="evidence" value="ECO:0007669"/>
    <property type="project" value="TreeGrafter"/>
</dbReference>
<evidence type="ECO:0000256" key="7">
    <source>
        <dbReference type="SAM" id="MobiDB-lite"/>
    </source>
</evidence>
<keyword evidence="4" id="KW-0805">Transcription regulation</keyword>
<keyword evidence="5" id="KW-0804">Transcription</keyword>
<dbReference type="Pfam" id="PF00106">
    <property type="entry name" value="adh_short"/>
    <property type="match status" value="1"/>
</dbReference>
<organism evidence="10 11">
    <name type="scientific">Aspergillus niger</name>
    <dbReference type="NCBI Taxonomy" id="5061"/>
    <lineage>
        <taxon>Eukaryota</taxon>
        <taxon>Fungi</taxon>
        <taxon>Dikarya</taxon>
        <taxon>Ascomycota</taxon>
        <taxon>Pezizomycotina</taxon>
        <taxon>Eurotiomycetes</taxon>
        <taxon>Eurotiomycetidae</taxon>
        <taxon>Eurotiales</taxon>
        <taxon>Aspergillaceae</taxon>
        <taxon>Aspergillus</taxon>
        <taxon>Aspergillus subgen. Circumdati</taxon>
    </lineage>
</organism>
<gene>
    <name evidence="10" type="ORF">ABL_04197</name>
</gene>
<dbReference type="PRINTS" id="PR00080">
    <property type="entry name" value="SDRFAMILY"/>
</dbReference>
<comment type="caution">
    <text evidence="10">The sequence shown here is derived from an EMBL/GenBank/DDBJ whole genome shotgun (WGS) entry which is preliminary data.</text>
</comment>
<dbReference type="GO" id="GO:0006633">
    <property type="term" value="P:fatty acid biosynthetic process"/>
    <property type="evidence" value="ECO:0007669"/>
    <property type="project" value="TreeGrafter"/>
</dbReference>
<comment type="similarity">
    <text evidence="1">Belongs to the short-chain dehydrogenases/reductases (SDR) family.</text>
</comment>
<dbReference type="GO" id="GO:0006351">
    <property type="term" value="P:DNA-templated transcription"/>
    <property type="evidence" value="ECO:0007669"/>
    <property type="project" value="InterPro"/>
</dbReference>
<evidence type="ECO:0000256" key="1">
    <source>
        <dbReference type="ARBA" id="ARBA00006484"/>
    </source>
</evidence>
<proteinExistence type="inferred from homology"/>
<accession>A0A100IHW4</accession>
<dbReference type="GO" id="GO:0016616">
    <property type="term" value="F:oxidoreductase activity, acting on the CH-OH group of donors, NAD or NADP as acceptor"/>
    <property type="evidence" value="ECO:0007669"/>
    <property type="project" value="TreeGrafter"/>
</dbReference>
<dbReference type="OrthoDB" id="4116913at2759"/>
<evidence type="ECO:0000259" key="9">
    <source>
        <dbReference type="SMART" id="SM00906"/>
    </source>
</evidence>
<keyword evidence="3" id="KW-0560">Oxidoreductase</keyword>
<dbReference type="VEuPathDB" id="FungiDB:M747DRAFT_293391"/>
<dbReference type="CDD" id="cd12148">
    <property type="entry name" value="fungal_TF_MHR"/>
    <property type="match status" value="1"/>
</dbReference>
<dbReference type="InterPro" id="IPR002347">
    <property type="entry name" value="SDR_fam"/>
</dbReference>
<keyword evidence="8" id="KW-1133">Transmembrane helix</keyword>
<feature type="region of interest" description="Disordered" evidence="7">
    <location>
        <begin position="705"/>
        <end position="739"/>
    </location>
</feature>
<keyword evidence="8" id="KW-0812">Transmembrane</keyword>
<keyword evidence="6" id="KW-0539">Nucleus</keyword>
<dbReference type="Gene3D" id="3.40.50.720">
    <property type="entry name" value="NAD(P)-binding Rossmann-like Domain"/>
    <property type="match status" value="1"/>
</dbReference>
<dbReference type="Proteomes" id="UP000068243">
    <property type="component" value="Unassembled WGS sequence"/>
</dbReference>
<dbReference type="PROSITE" id="PS00061">
    <property type="entry name" value="ADH_SHORT"/>
    <property type="match status" value="1"/>
</dbReference>
<dbReference type="CDD" id="cd05233">
    <property type="entry name" value="SDR_c"/>
    <property type="match status" value="1"/>
</dbReference>
<dbReference type="GO" id="GO:0003677">
    <property type="term" value="F:DNA binding"/>
    <property type="evidence" value="ECO:0007669"/>
    <property type="project" value="InterPro"/>
</dbReference>
<feature type="region of interest" description="Disordered" evidence="7">
    <location>
        <begin position="612"/>
        <end position="634"/>
    </location>
</feature>
<dbReference type="Pfam" id="PF04082">
    <property type="entry name" value="Fungal_trans"/>
    <property type="match status" value="1"/>
</dbReference>
<name>A0A100IHW4_ASPNG</name>
<dbReference type="AlphaFoldDB" id="A0A100IHW4"/>
<dbReference type="FunFam" id="3.40.50.720:FF:000374">
    <property type="entry name" value="3-oxoacyl-(Acyl-carrier-protein) reductase"/>
    <property type="match status" value="1"/>
</dbReference>
<dbReference type="VEuPathDB" id="FungiDB:An08g01920"/>
<feature type="transmembrane region" description="Helical" evidence="8">
    <location>
        <begin position="265"/>
        <end position="285"/>
    </location>
</feature>
<dbReference type="VEuPathDB" id="FungiDB:ASPNIDRAFT2_1160654"/>
<dbReference type="PANTHER" id="PTHR42760:SF111">
    <property type="entry name" value="3-OXOACYL-(ACYL-CARRIER-PROTEIN) REDUCTASE (AFU_ORTHOLOGUE AFUA_1G10100)"/>
    <property type="match status" value="1"/>
</dbReference>
<dbReference type="GO" id="GO:0008270">
    <property type="term" value="F:zinc ion binding"/>
    <property type="evidence" value="ECO:0007669"/>
    <property type="project" value="InterPro"/>
</dbReference>
<dbReference type="VEuPathDB" id="FungiDB:An08g01930"/>
<dbReference type="InterPro" id="IPR036291">
    <property type="entry name" value="NAD(P)-bd_dom_sf"/>
</dbReference>
<reference evidence="11" key="1">
    <citation type="journal article" date="2016" name="Genome Announc.">
        <title>Draft genome sequence of Aspergillus niger strain An76.</title>
        <authorList>
            <person name="Gong W."/>
            <person name="Cheng Z."/>
            <person name="Zhang H."/>
            <person name="Liu L."/>
            <person name="Gao P."/>
            <person name="Wang L."/>
        </authorList>
    </citation>
    <scope>NUCLEOTIDE SEQUENCE [LARGE SCALE GENOMIC DNA]</scope>
    <source>
        <strain evidence="11">An76</strain>
    </source>
</reference>
<evidence type="ECO:0000256" key="4">
    <source>
        <dbReference type="ARBA" id="ARBA00023015"/>
    </source>
</evidence>
<keyword evidence="2" id="KW-0521">NADP</keyword>
<dbReference type="VEuPathDB" id="FungiDB:ASPNIDRAFT2_177736"/>
<dbReference type="InterPro" id="IPR020904">
    <property type="entry name" value="Sc_DH/Rdtase_CS"/>
</dbReference>
<dbReference type="EMBL" id="BCMY01000006">
    <property type="protein sequence ID" value="GAQ41509.1"/>
    <property type="molecule type" value="Genomic_DNA"/>
</dbReference>
<evidence type="ECO:0000256" key="5">
    <source>
        <dbReference type="ARBA" id="ARBA00023163"/>
    </source>
</evidence>
<dbReference type="PANTHER" id="PTHR42760">
    <property type="entry name" value="SHORT-CHAIN DEHYDROGENASES/REDUCTASES FAMILY MEMBER"/>
    <property type="match status" value="1"/>
</dbReference>
<evidence type="ECO:0000313" key="11">
    <source>
        <dbReference type="Proteomes" id="UP000068243"/>
    </source>
</evidence>
<dbReference type="InterPro" id="IPR007219">
    <property type="entry name" value="XnlR_reg_dom"/>
</dbReference>
<dbReference type="VEuPathDB" id="FungiDB:ATCC64974_104810"/>
<evidence type="ECO:0000256" key="8">
    <source>
        <dbReference type="SAM" id="Phobius"/>
    </source>
</evidence>